<dbReference type="AlphaFoldDB" id="A0A1M5UJB6"/>
<dbReference type="Proteomes" id="UP000190675">
    <property type="component" value="Chromosome I"/>
</dbReference>
<accession>A0A1M5UJB6</accession>
<evidence type="ECO:0000313" key="2">
    <source>
        <dbReference type="Proteomes" id="UP000190675"/>
    </source>
</evidence>
<gene>
    <name evidence="1" type="ORF">SAMN05444169_8459</name>
</gene>
<name>A0A1M5UJB6_9BRAD</name>
<organism evidence="1 2">
    <name type="scientific">Bradyrhizobium erythrophlei</name>
    <dbReference type="NCBI Taxonomy" id="1437360"/>
    <lineage>
        <taxon>Bacteria</taxon>
        <taxon>Pseudomonadati</taxon>
        <taxon>Pseudomonadota</taxon>
        <taxon>Alphaproteobacteria</taxon>
        <taxon>Hyphomicrobiales</taxon>
        <taxon>Nitrobacteraceae</taxon>
        <taxon>Bradyrhizobium</taxon>
    </lineage>
</organism>
<evidence type="ECO:0000313" key="1">
    <source>
        <dbReference type="EMBL" id="SHH63020.1"/>
    </source>
</evidence>
<proteinExistence type="predicted"/>
<protein>
    <submittedName>
        <fullName evidence="1">Uncharacterized protein</fullName>
    </submittedName>
</protein>
<dbReference type="RefSeq" id="WP_172900072.1">
    <property type="nucleotide sequence ID" value="NZ_LT670818.1"/>
</dbReference>
<dbReference type="EMBL" id="LT670818">
    <property type="protein sequence ID" value="SHH63020.1"/>
    <property type="molecule type" value="Genomic_DNA"/>
</dbReference>
<reference evidence="1 2" key="1">
    <citation type="submission" date="2016-11" db="EMBL/GenBank/DDBJ databases">
        <authorList>
            <person name="Jaros S."/>
            <person name="Januszkiewicz K."/>
            <person name="Wedrychowicz H."/>
        </authorList>
    </citation>
    <scope>NUCLEOTIDE SEQUENCE [LARGE SCALE GENOMIC DNA]</scope>
    <source>
        <strain evidence="1 2">GAS242</strain>
    </source>
</reference>
<sequence>MDAQRIAVDAVVALTDCDRDVVTAFIRRLYLAGVKDPKRLTFKGLQAMARA</sequence>